<dbReference type="PANTHER" id="PTHR45527">
    <property type="entry name" value="NONRIBOSOMAL PEPTIDE SYNTHETASE"/>
    <property type="match status" value="1"/>
</dbReference>
<dbReference type="Pfam" id="PF13193">
    <property type="entry name" value="AMP-binding_C"/>
    <property type="match status" value="1"/>
</dbReference>
<dbReference type="NCBIfam" id="NF003417">
    <property type="entry name" value="PRK04813.1"/>
    <property type="match status" value="1"/>
</dbReference>
<dbReference type="EC" id="6.1.1.13" evidence="6"/>
<evidence type="ECO:0000256" key="3">
    <source>
        <dbReference type="ARBA" id="ARBA00022840"/>
    </source>
</evidence>
<dbReference type="SUPFAM" id="SSF56801">
    <property type="entry name" value="Acetyl-CoA synthetase-like"/>
    <property type="match status" value="1"/>
</dbReference>
<protein>
    <submittedName>
        <fullName evidence="6">D-alanine--poly(Phosphoribitol) ligase subunit DltA</fullName>
        <ecNumber evidence="6">6.1.1.13</ecNumber>
    </submittedName>
</protein>
<dbReference type="InterPro" id="IPR042099">
    <property type="entry name" value="ANL_N_sf"/>
</dbReference>
<evidence type="ECO:0000256" key="1">
    <source>
        <dbReference type="ARBA" id="ARBA00022598"/>
    </source>
</evidence>
<dbReference type="InterPro" id="IPR000873">
    <property type="entry name" value="AMP-dep_synth/lig_dom"/>
</dbReference>
<keyword evidence="1 6" id="KW-0436">Ligase</keyword>
<dbReference type="InterPro" id="IPR045851">
    <property type="entry name" value="AMP-bd_C_sf"/>
</dbReference>
<dbReference type="NCBIfam" id="TIGR01733">
    <property type="entry name" value="AA-adenyl-dom"/>
    <property type="match status" value="1"/>
</dbReference>
<dbReference type="CDD" id="cd05945">
    <property type="entry name" value="DltA"/>
    <property type="match status" value="1"/>
</dbReference>
<dbReference type="PANTHER" id="PTHR45527:SF1">
    <property type="entry name" value="FATTY ACID SYNTHASE"/>
    <property type="match status" value="1"/>
</dbReference>
<accession>A0ABV1IHA2</accession>
<keyword evidence="7" id="KW-1185">Reference proteome</keyword>
<feature type="domain" description="AMP-dependent synthetase/ligase" evidence="4">
    <location>
        <begin position="18"/>
        <end position="377"/>
    </location>
</feature>
<evidence type="ECO:0000313" key="6">
    <source>
        <dbReference type="EMBL" id="MEQ2638280.1"/>
    </source>
</evidence>
<dbReference type="InterPro" id="IPR025110">
    <property type="entry name" value="AMP-bd_C"/>
</dbReference>
<dbReference type="EMBL" id="JBBNGS010000015">
    <property type="protein sequence ID" value="MEQ2638280.1"/>
    <property type="molecule type" value="Genomic_DNA"/>
</dbReference>
<evidence type="ECO:0000259" key="5">
    <source>
        <dbReference type="Pfam" id="PF13193"/>
    </source>
</evidence>
<dbReference type="Gene3D" id="3.40.50.12780">
    <property type="entry name" value="N-terminal domain of ligase-like"/>
    <property type="match status" value="1"/>
</dbReference>
<feature type="domain" description="AMP-binding enzyme C-terminal" evidence="5">
    <location>
        <begin position="436"/>
        <end position="527"/>
    </location>
</feature>
<proteinExistence type="predicted"/>
<gene>
    <name evidence="6" type="primary">dltA</name>
    <name evidence="6" type="ORF">AAAT05_08000</name>
</gene>
<comment type="caution">
    <text evidence="6">The sequence shown here is derived from an EMBL/GenBank/DDBJ whole genome shotgun (WGS) entry which is preliminary data.</text>
</comment>
<dbReference type="RefSeq" id="WP_349182943.1">
    <property type="nucleotide sequence ID" value="NZ_JBBNGS010000015.1"/>
</dbReference>
<keyword evidence="3" id="KW-0067">ATP-binding</keyword>
<evidence type="ECO:0000259" key="4">
    <source>
        <dbReference type="Pfam" id="PF00501"/>
    </source>
</evidence>
<dbReference type="GO" id="GO:0016874">
    <property type="term" value="F:ligase activity"/>
    <property type="evidence" value="ECO:0007669"/>
    <property type="project" value="UniProtKB-KW"/>
</dbReference>
<sequence length="539" mass="58303">MASTGTTGANVLLDSVMRWARLAPDAPAFSTASCQDATYAQLWDQACVIARGLDAHLGGRGPVLVLGRKTATTVASFLACLMSGHAYVPVDVSLPARRVHDIAGQIEGAACLAACELPEELAPMILEPGYLDARQLLVDAEERGLKAAPLPRERWVSGEETQYIIFTSGTTGRPKGIEVTAANVARFSEWLREFPQVRKGGRVFLDQAHYSFDLSEFELVGALVTGGCLHAVDEGECSDFRALFDDLSRSGVQVWVSTPSFADLCLVDKSFDQRLLPNLRLFLFCGETLHHTTAAKLRERFPQAIVANTYGPTESTVAVTYCQIGDKELADPAPLPVGRPRRGTELRIVDHQTGEPVPAGQTGEIVIVGDTVARGYWQDPQKTQVAFFESRMDDGTPARAYRTGDLGRIDDDGLLRCEGRLDSLVKLNGFRIELGEVEGALEALPQVQQAVVVPATRDGRVRSLCAFVVLAADGQKSGAPGENPGVPRDALALSRELKAELARSLPAYMVPRQVRVLERMPLNANGKADRRSLAASVSR</sequence>
<dbReference type="InterPro" id="IPR044507">
    <property type="entry name" value="DltA-like"/>
</dbReference>
<evidence type="ECO:0000256" key="2">
    <source>
        <dbReference type="ARBA" id="ARBA00022741"/>
    </source>
</evidence>
<organism evidence="6 7">
    <name type="scientific">Paratractidigestivibacter faecalis</name>
    <dbReference type="NCBI Taxonomy" id="2292441"/>
    <lineage>
        <taxon>Bacteria</taxon>
        <taxon>Bacillati</taxon>
        <taxon>Actinomycetota</taxon>
        <taxon>Coriobacteriia</taxon>
        <taxon>Coriobacteriales</taxon>
        <taxon>Atopobiaceae</taxon>
        <taxon>Paratractidigestivibacter</taxon>
    </lineage>
</organism>
<dbReference type="InterPro" id="IPR010071">
    <property type="entry name" value="AA_adenyl_dom"/>
</dbReference>
<dbReference type="Gene3D" id="3.30.300.30">
    <property type="match status" value="1"/>
</dbReference>
<dbReference type="InterPro" id="IPR020845">
    <property type="entry name" value="AMP-binding_CS"/>
</dbReference>
<keyword evidence="2" id="KW-0547">Nucleotide-binding</keyword>
<dbReference type="Proteomes" id="UP001478817">
    <property type="component" value="Unassembled WGS sequence"/>
</dbReference>
<dbReference type="Pfam" id="PF00501">
    <property type="entry name" value="AMP-binding"/>
    <property type="match status" value="1"/>
</dbReference>
<evidence type="ECO:0000313" key="7">
    <source>
        <dbReference type="Proteomes" id="UP001478817"/>
    </source>
</evidence>
<reference evidence="6 7" key="1">
    <citation type="submission" date="2024-04" db="EMBL/GenBank/DDBJ databases">
        <title>Human intestinal bacterial collection.</title>
        <authorList>
            <person name="Pauvert C."/>
            <person name="Hitch T.C.A."/>
            <person name="Clavel T."/>
        </authorList>
    </citation>
    <scope>NUCLEOTIDE SEQUENCE [LARGE SCALE GENOMIC DNA]</scope>
    <source>
        <strain evidence="6 7">CLA-AA-H197</strain>
    </source>
</reference>
<dbReference type="PROSITE" id="PS00455">
    <property type="entry name" value="AMP_BINDING"/>
    <property type="match status" value="1"/>
</dbReference>
<name>A0ABV1IHA2_9ACTN</name>